<name>A0A9Q4DKB2_ACTPL</name>
<reference evidence="2" key="2">
    <citation type="submission" date="2022-12" db="EMBL/GenBank/DDBJ databases">
        <authorList>
            <person name="Kardos G."/>
            <person name="Sarkozi R."/>
            <person name="Laczko L."/>
            <person name="Marton S."/>
            <person name="Makrai L."/>
            <person name="Banyai K."/>
            <person name="Fodor L."/>
        </authorList>
    </citation>
    <scope>NUCLEOTIDE SEQUENCE</scope>
    <source>
        <strain evidence="2">84/14</strain>
    </source>
</reference>
<proteinExistence type="predicted"/>
<evidence type="ECO:0000313" key="3">
    <source>
        <dbReference type="Proteomes" id="UP001077788"/>
    </source>
</evidence>
<evidence type="ECO:0000313" key="2">
    <source>
        <dbReference type="EMBL" id="MCY6525055.1"/>
    </source>
</evidence>
<protein>
    <submittedName>
        <fullName evidence="2">Uncharacterized protein</fullName>
    </submittedName>
</protein>
<feature type="non-terminal residue" evidence="2">
    <location>
        <position position="95"/>
    </location>
</feature>
<feature type="compositionally biased region" description="Polar residues" evidence="1">
    <location>
        <begin position="1"/>
        <end position="12"/>
    </location>
</feature>
<evidence type="ECO:0000256" key="1">
    <source>
        <dbReference type="SAM" id="MobiDB-lite"/>
    </source>
</evidence>
<feature type="compositionally biased region" description="Low complexity" evidence="1">
    <location>
        <begin position="13"/>
        <end position="22"/>
    </location>
</feature>
<accession>A0A9Q4DKB2</accession>
<dbReference type="AlphaFoldDB" id="A0A9Q4DKB2"/>
<comment type="caution">
    <text evidence="2">The sequence shown here is derived from an EMBL/GenBank/DDBJ whole genome shotgun (WGS) entry which is preliminary data.</text>
</comment>
<organism evidence="2 3">
    <name type="scientific">Actinobacillus pleuropneumoniae</name>
    <name type="common">Haemophilus pleuropneumoniae</name>
    <dbReference type="NCBI Taxonomy" id="715"/>
    <lineage>
        <taxon>Bacteria</taxon>
        <taxon>Pseudomonadati</taxon>
        <taxon>Pseudomonadota</taxon>
        <taxon>Gammaproteobacteria</taxon>
        <taxon>Pasteurellales</taxon>
        <taxon>Pasteurellaceae</taxon>
        <taxon>Actinobacillus</taxon>
    </lineage>
</organism>
<gene>
    <name evidence="2" type="ORF">OYG11_12720</name>
</gene>
<sequence length="95" mass="10208">HNPVSSTSGNHVESTPSTSESEAPGQKGKARFPFKLCEGDHALHHCPFLDEAKRVLDDCPVSPLRIPPGYKKLLPSPSLVENPAGPLKWLAEASV</sequence>
<feature type="non-terminal residue" evidence="2">
    <location>
        <position position="1"/>
    </location>
</feature>
<dbReference type="Proteomes" id="UP001077788">
    <property type="component" value="Unassembled WGS sequence"/>
</dbReference>
<reference evidence="2" key="1">
    <citation type="journal article" date="2021" name="Vet Sci">
        <title>O-Serogroups and Pathovirotypes of Escherichia coli Isolated from Post-Weaning Piglets Showing Diarrhoea and/or Oedema in South Korea.</title>
        <authorList>
            <person name="Byun J.W."/>
            <person name="Moon B.Y."/>
            <person name="Do K.H."/>
            <person name="Lee K."/>
            <person name="Lee H.Y."/>
            <person name="Kim W.I."/>
            <person name="So B."/>
            <person name="Lee W.K."/>
        </authorList>
    </citation>
    <scope>NUCLEOTIDE SEQUENCE</scope>
    <source>
        <strain evidence="2">84/14</strain>
    </source>
</reference>
<feature type="region of interest" description="Disordered" evidence="1">
    <location>
        <begin position="1"/>
        <end position="28"/>
    </location>
</feature>
<dbReference type="EMBL" id="JAPQFC010001224">
    <property type="protein sequence ID" value="MCY6525055.1"/>
    <property type="molecule type" value="Genomic_DNA"/>
</dbReference>
<dbReference type="RefSeq" id="WP_267992399.1">
    <property type="nucleotide sequence ID" value="NZ_JAPQFC010001224.1"/>
</dbReference>